<gene>
    <name evidence="5 7" type="primary">rpmD</name>
    <name evidence="7" type="ORF">FPE01S_03_02950</name>
</gene>
<dbReference type="PANTHER" id="PTHR15892">
    <property type="entry name" value="MITOCHONDRIAL RIBOSOMAL PROTEIN L30"/>
    <property type="match status" value="1"/>
</dbReference>
<dbReference type="GO" id="GO:0006412">
    <property type="term" value="P:translation"/>
    <property type="evidence" value="ECO:0007669"/>
    <property type="project" value="UniProtKB-UniRule"/>
</dbReference>
<dbReference type="EMBL" id="BBWV01000003">
    <property type="protein sequence ID" value="GAO44257.1"/>
    <property type="molecule type" value="Genomic_DNA"/>
</dbReference>
<dbReference type="AlphaFoldDB" id="A0A0E9N2M4"/>
<name>A0A0E9N2M4_9BACT</name>
<accession>A0A0E9N2M4</accession>
<evidence type="ECO:0000256" key="4">
    <source>
        <dbReference type="ARBA" id="ARBA00023274"/>
    </source>
</evidence>
<dbReference type="Pfam" id="PF00327">
    <property type="entry name" value="Ribosomal_L30"/>
    <property type="match status" value="1"/>
</dbReference>
<dbReference type="GO" id="GO:0022625">
    <property type="term" value="C:cytosolic large ribosomal subunit"/>
    <property type="evidence" value="ECO:0007669"/>
    <property type="project" value="TreeGrafter"/>
</dbReference>
<reference evidence="7 8" key="1">
    <citation type="submission" date="2015-04" db="EMBL/GenBank/DDBJ databases">
        <title>Whole genome shotgun sequence of Flavihumibacter petaseus NBRC 106054.</title>
        <authorList>
            <person name="Miyazawa S."/>
            <person name="Hosoyama A."/>
            <person name="Hashimoto M."/>
            <person name="Noguchi M."/>
            <person name="Tsuchikane K."/>
            <person name="Ohji S."/>
            <person name="Yamazoe A."/>
            <person name="Ichikawa N."/>
            <person name="Kimura A."/>
            <person name="Fujita N."/>
        </authorList>
    </citation>
    <scope>NUCLEOTIDE SEQUENCE [LARGE SCALE GENOMIC DNA]</scope>
    <source>
        <strain evidence="7 8">NBRC 106054</strain>
    </source>
</reference>
<evidence type="ECO:0000256" key="3">
    <source>
        <dbReference type="ARBA" id="ARBA00022980"/>
    </source>
</evidence>
<keyword evidence="8" id="KW-1185">Reference proteome</keyword>
<dbReference type="NCBIfam" id="TIGR01308">
    <property type="entry name" value="rpmD_bact"/>
    <property type="match status" value="1"/>
</dbReference>
<comment type="caution">
    <text evidence="7">The sequence shown here is derived from an EMBL/GenBank/DDBJ whole genome shotgun (WGS) entry which is preliminary data.</text>
</comment>
<dbReference type="GO" id="GO:0003735">
    <property type="term" value="F:structural constituent of ribosome"/>
    <property type="evidence" value="ECO:0007669"/>
    <property type="project" value="InterPro"/>
</dbReference>
<evidence type="ECO:0000256" key="5">
    <source>
        <dbReference type="HAMAP-Rule" id="MF_01371"/>
    </source>
</evidence>
<dbReference type="PIRSF" id="PIRSF002211">
    <property type="entry name" value="Ribosomal_L30_bac-type"/>
    <property type="match status" value="1"/>
</dbReference>
<evidence type="ECO:0000313" key="8">
    <source>
        <dbReference type="Proteomes" id="UP000033121"/>
    </source>
</evidence>
<dbReference type="InterPro" id="IPR005996">
    <property type="entry name" value="Ribosomal_uL30_bac-type"/>
</dbReference>
<dbReference type="HAMAP" id="MF_01371_B">
    <property type="entry name" value="Ribosomal_uL30_B"/>
    <property type="match status" value="1"/>
</dbReference>
<dbReference type="Gene3D" id="3.30.1390.20">
    <property type="entry name" value="Ribosomal protein L30, ferredoxin-like fold domain"/>
    <property type="match status" value="1"/>
</dbReference>
<dbReference type="PANTHER" id="PTHR15892:SF2">
    <property type="entry name" value="LARGE RIBOSOMAL SUBUNIT PROTEIN UL30M"/>
    <property type="match status" value="1"/>
</dbReference>
<dbReference type="SUPFAM" id="SSF55129">
    <property type="entry name" value="Ribosomal protein L30p/L7e"/>
    <property type="match status" value="1"/>
</dbReference>
<dbReference type="CDD" id="cd01658">
    <property type="entry name" value="Ribosomal_L30"/>
    <property type="match status" value="1"/>
</dbReference>
<dbReference type="FunFam" id="3.30.1390.20:FF:000001">
    <property type="entry name" value="50S ribosomal protein L30"/>
    <property type="match status" value="1"/>
</dbReference>
<evidence type="ECO:0000256" key="1">
    <source>
        <dbReference type="ARBA" id="ARBA00007594"/>
    </source>
</evidence>
<protein>
    <recommendedName>
        <fullName evidence="5">Large ribosomal subunit protein uL30</fullName>
    </recommendedName>
</protein>
<keyword evidence="4 5" id="KW-0687">Ribonucleoprotein</keyword>
<dbReference type="InterPro" id="IPR016082">
    <property type="entry name" value="Ribosomal_uL30_ferredoxin-like"/>
</dbReference>
<comment type="subunit">
    <text evidence="2 5">Part of the 50S ribosomal subunit.</text>
</comment>
<organism evidence="7 8">
    <name type="scientific">Flavihumibacter petaseus NBRC 106054</name>
    <dbReference type="NCBI Taxonomy" id="1220578"/>
    <lineage>
        <taxon>Bacteria</taxon>
        <taxon>Pseudomonadati</taxon>
        <taxon>Bacteroidota</taxon>
        <taxon>Chitinophagia</taxon>
        <taxon>Chitinophagales</taxon>
        <taxon>Chitinophagaceae</taxon>
        <taxon>Flavihumibacter</taxon>
    </lineage>
</organism>
<feature type="domain" description="Large ribosomal subunit protein uL30-like ferredoxin-like fold" evidence="6">
    <location>
        <begin position="13"/>
        <end position="63"/>
    </location>
</feature>
<comment type="similarity">
    <text evidence="1 5">Belongs to the universal ribosomal protein uL30 family.</text>
</comment>
<dbReference type="Proteomes" id="UP000033121">
    <property type="component" value="Unassembled WGS sequence"/>
</dbReference>
<dbReference type="InterPro" id="IPR036919">
    <property type="entry name" value="Ribo_uL30_ferredoxin-like_sf"/>
</dbReference>
<proteinExistence type="inferred from homology"/>
<sequence>MDNLIESIQMKKIKITQVKSAIDRPERQKQTLVALGLKKMNASREVEATPQILGMVRTVEHLVKVEEI</sequence>
<evidence type="ECO:0000259" key="6">
    <source>
        <dbReference type="Pfam" id="PF00327"/>
    </source>
</evidence>
<keyword evidence="3 5" id="KW-0689">Ribosomal protein</keyword>
<evidence type="ECO:0000256" key="2">
    <source>
        <dbReference type="ARBA" id="ARBA00011838"/>
    </source>
</evidence>
<evidence type="ECO:0000313" key="7">
    <source>
        <dbReference type="EMBL" id="GAO44257.1"/>
    </source>
</evidence>
<dbReference type="STRING" id="1220578.FPE01S_03_02950"/>